<dbReference type="Gene3D" id="2.40.160.10">
    <property type="entry name" value="Porin"/>
    <property type="match status" value="1"/>
</dbReference>
<dbReference type="Pfam" id="PF19577">
    <property type="entry name" value="DcaP"/>
    <property type="match status" value="1"/>
</dbReference>
<sequence length="378" mass="40794">MRKFPSILLAAAVLPVAVHAANTEFSYGGYIKLDAMMSTYSDGDVGSGSIIRDFYVPSGTPVSGGSADETTHFDMHAKTSRLNFKTNTDLGNGHQVMTFIEMDFLASAQGNEVVSNSYSPRLRHAFVRTGPWTFGQTWSTFMNVGALPETVDFLGVSDGTVFARQTQIRYTRGGLQVALENPETTVGGAGVTDDAGMPDVVARYNINAGDHSFTLAAIGRQLAVVSDAEGDGDNEVDETTLGVGFNVSGKVMLGKDDLKFSFTKGNVARYVGLAAAVDAAISTDGDLEATDVTAAFVGFRHHWSDQWRSTLAYSMMEADFDDVVISDTEKASSWRVNLMYSPVKKLTYGVEYSQATHENVSGADGDMSRIHFTTKYVF</sequence>
<gene>
    <name evidence="2" type="ORF">CHH28_12265</name>
</gene>
<keyword evidence="3" id="KW-1185">Reference proteome</keyword>
<reference evidence="2 3" key="1">
    <citation type="submission" date="2017-07" db="EMBL/GenBank/DDBJ databases">
        <title>Annotated genome sequence of Bacterioplanes sanyensis isolated from Red Sea.</title>
        <authorList>
            <person name="Rehman Z.U."/>
        </authorList>
    </citation>
    <scope>NUCLEOTIDE SEQUENCE [LARGE SCALE GENOMIC DNA]</scope>
    <source>
        <strain evidence="2 3">NV9</strain>
    </source>
</reference>
<dbReference type="Proteomes" id="UP000202440">
    <property type="component" value="Chromosome"/>
</dbReference>
<evidence type="ECO:0000313" key="2">
    <source>
        <dbReference type="EMBL" id="ASP39399.1"/>
    </source>
</evidence>
<dbReference type="InterPro" id="IPR045748">
    <property type="entry name" value="DcaP"/>
</dbReference>
<feature type="signal peptide" evidence="1">
    <location>
        <begin position="1"/>
        <end position="20"/>
    </location>
</feature>
<dbReference type="AlphaFoldDB" id="A0A222FKW7"/>
<accession>A0A222FKW7</accession>
<dbReference type="OrthoDB" id="190887at2"/>
<evidence type="ECO:0000313" key="3">
    <source>
        <dbReference type="Proteomes" id="UP000202440"/>
    </source>
</evidence>
<evidence type="ECO:0000256" key="1">
    <source>
        <dbReference type="SAM" id="SignalP"/>
    </source>
</evidence>
<dbReference type="EMBL" id="CP022530">
    <property type="protein sequence ID" value="ASP39399.1"/>
    <property type="molecule type" value="Genomic_DNA"/>
</dbReference>
<dbReference type="RefSeq" id="WP_094060577.1">
    <property type="nucleotide sequence ID" value="NZ_CP022530.1"/>
</dbReference>
<protein>
    <submittedName>
        <fullName evidence="2">Porin</fullName>
    </submittedName>
</protein>
<dbReference type="InterPro" id="IPR023614">
    <property type="entry name" value="Porin_dom_sf"/>
</dbReference>
<dbReference type="KEGG" id="bsan:CHH28_12265"/>
<keyword evidence="1" id="KW-0732">Signal</keyword>
<proteinExistence type="predicted"/>
<organism evidence="2 3">
    <name type="scientific">Bacterioplanes sanyensis</name>
    <dbReference type="NCBI Taxonomy" id="1249553"/>
    <lineage>
        <taxon>Bacteria</taxon>
        <taxon>Pseudomonadati</taxon>
        <taxon>Pseudomonadota</taxon>
        <taxon>Gammaproteobacteria</taxon>
        <taxon>Oceanospirillales</taxon>
        <taxon>Oceanospirillaceae</taxon>
        <taxon>Bacterioplanes</taxon>
    </lineage>
</organism>
<dbReference type="SUPFAM" id="SSF56935">
    <property type="entry name" value="Porins"/>
    <property type="match status" value="1"/>
</dbReference>
<name>A0A222FKW7_9GAMM</name>
<feature type="chain" id="PRO_5012894754" evidence="1">
    <location>
        <begin position="21"/>
        <end position="378"/>
    </location>
</feature>